<name>H8XR60_FLAIG</name>
<reference evidence="4 5" key="1">
    <citation type="journal article" date="2012" name="J. Bacteriol.">
        <title>Complete Genome Sequence of Flavobacterium indicum GPSTA100-9T, Isolated from Warm Spring Water.</title>
        <authorList>
            <person name="Barbier P."/>
            <person name="Houel A."/>
            <person name="Loux V."/>
            <person name="Poulain J."/>
            <person name="Bernardet J.F."/>
            <person name="Touchon M."/>
            <person name="Duchaud E."/>
        </authorList>
    </citation>
    <scope>NUCLEOTIDE SEQUENCE [LARGE SCALE GENOMIC DNA]</scope>
    <source>
        <strain evidence="5">DSM 17447 / CIP 109464 / GPTSA100-9</strain>
    </source>
</reference>
<feature type="signal peptide" evidence="2">
    <location>
        <begin position="1"/>
        <end position="18"/>
    </location>
</feature>
<dbReference type="RefSeq" id="WP_014389412.1">
    <property type="nucleotide sequence ID" value="NC_017025.1"/>
</dbReference>
<keyword evidence="1 2" id="KW-0732">Signal</keyword>
<keyword evidence="5" id="KW-1185">Reference proteome</keyword>
<gene>
    <name evidence="4" type="ordered locus">KQS_11915</name>
</gene>
<dbReference type="eggNOG" id="COG3391">
    <property type="taxonomic scope" value="Bacteria"/>
</dbReference>
<reference evidence="5" key="2">
    <citation type="submission" date="2012-03" db="EMBL/GenBank/DDBJ databases">
        <title>Complete genome sequence of Flavobacterium indicum GPTSA100-9T, isolated from warm spring water.</title>
        <authorList>
            <person name="Barbier P."/>
            <person name="Houel A."/>
            <person name="Loux V."/>
            <person name="Poulain J."/>
            <person name="Bernardet J.-F."/>
            <person name="Touchon M."/>
            <person name="Duchaud E."/>
        </authorList>
    </citation>
    <scope>NUCLEOTIDE SEQUENCE [LARGE SCALE GENOMIC DNA]</scope>
    <source>
        <strain evidence="5">DSM 17447 / CIP 109464 / GPTSA100-9</strain>
    </source>
</reference>
<evidence type="ECO:0000256" key="2">
    <source>
        <dbReference type="SAM" id="SignalP"/>
    </source>
</evidence>
<feature type="domain" description="Secretion system C-terminal sorting" evidence="3">
    <location>
        <begin position="117"/>
        <end position="183"/>
    </location>
</feature>
<dbReference type="EMBL" id="HE774682">
    <property type="protein sequence ID" value="CCG54294.1"/>
    <property type="molecule type" value="Genomic_DNA"/>
</dbReference>
<proteinExistence type="predicted"/>
<evidence type="ECO:0000259" key="3">
    <source>
        <dbReference type="Pfam" id="PF18962"/>
    </source>
</evidence>
<feature type="chain" id="PRO_5003617710" description="Secretion system C-terminal sorting domain-containing protein" evidence="2">
    <location>
        <begin position="19"/>
        <end position="183"/>
    </location>
</feature>
<accession>H8XR60</accession>
<dbReference type="OrthoDB" id="1352409at2"/>
<organism evidence="4 5">
    <name type="scientific">Flavobacterium indicum (strain DSM 17447 / CIP 109464 / GPTSA100-9)</name>
    <dbReference type="NCBI Taxonomy" id="1094466"/>
    <lineage>
        <taxon>Bacteria</taxon>
        <taxon>Pseudomonadati</taxon>
        <taxon>Bacteroidota</taxon>
        <taxon>Flavobacteriia</taxon>
        <taxon>Flavobacteriales</taxon>
        <taxon>Flavobacteriaceae</taxon>
        <taxon>Flavobacterium</taxon>
    </lineage>
</organism>
<evidence type="ECO:0000256" key="1">
    <source>
        <dbReference type="ARBA" id="ARBA00022729"/>
    </source>
</evidence>
<dbReference type="STRING" id="1094466.KQS_11915"/>
<evidence type="ECO:0000313" key="5">
    <source>
        <dbReference type="Proteomes" id="UP000007599"/>
    </source>
</evidence>
<dbReference type="KEGG" id="fin:KQS_11915"/>
<dbReference type="InterPro" id="IPR026444">
    <property type="entry name" value="Secre_tail"/>
</dbReference>
<protein>
    <recommendedName>
        <fullName evidence="3">Secretion system C-terminal sorting domain-containing protein</fullName>
    </recommendedName>
</protein>
<dbReference type="Proteomes" id="UP000007599">
    <property type="component" value="Chromosome I"/>
</dbReference>
<sequence>MKKIFTILSFTLTFLTYSQNLVISGAGTSSVNGTYIQNGMLNGKPNYLGPNSNTMFWSTGLFWIIKSPNSSYYYSTNNVATPDLVTNWLLDEDGSMPLPQVTGNLSIKDFSIDQVKIYPNPTTNLINIIGLTNTESYTIYDVMGRTLLNGILASNNTINLENLTNGNYYLKLSNGLTYTILKK</sequence>
<dbReference type="NCBIfam" id="TIGR04183">
    <property type="entry name" value="Por_Secre_tail"/>
    <property type="match status" value="1"/>
</dbReference>
<dbReference type="Pfam" id="PF18962">
    <property type="entry name" value="Por_Secre_tail"/>
    <property type="match status" value="1"/>
</dbReference>
<dbReference type="AlphaFoldDB" id="H8XR60"/>
<dbReference type="PATRIC" id="fig|1094466.5.peg.2330"/>
<dbReference type="HOGENOM" id="CLU_1473118_0_0_10"/>
<evidence type="ECO:0000313" key="4">
    <source>
        <dbReference type="EMBL" id="CCG54294.1"/>
    </source>
</evidence>